<dbReference type="SUPFAM" id="SSF48371">
    <property type="entry name" value="ARM repeat"/>
    <property type="match status" value="1"/>
</dbReference>
<dbReference type="Gene3D" id="1.25.10.10">
    <property type="entry name" value="Leucine-rich Repeat Variant"/>
    <property type="match status" value="1"/>
</dbReference>
<accession>A0A1Q9CSJ3</accession>
<dbReference type="InterPro" id="IPR016024">
    <property type="entry name" value="ARM-type_fold"/>
</dbReference>
<evidence type="ECO:0000256" key="1">
    <source>
        <dbReference type="ARBA" id="ARBA00009252"/>
    </source>
</evidence>
<dbReference type="OMA" id="RIFECTI"/>
<name>A0A1Q9CSJ3_SYMMI</name>
<comment type="caution">
    <text evidence="4">The sequence shown here is derived from an EMBL/GenBank/DDBJ whole genome shotgun (WGS) entry which is preliminary data.</text>
</comment>
<dbReference type="Pfam" id="PF12830">
    <property type="entry name" value="Nipped-B_C"/>
    <property type="match status" value="1"/>
</dbReference>
<sequence>MQQSVAPSVQFPALTHLRMPRPPKKCGQKPVTKAGGKASKDGRNGRKEKGSGTLREPEPDPAGTRQLIEEMTRACEAFLSEKSSHARLPMAAIQELSHLAWEVKMDSWRCREAISDAAKDLVHVADSGDVLSRVFKALQSKCLTPGDLDRRRPESSEAKLENDSAGLSLASLVLDLSATSQPSRDGSAADSGVPNVQPGEEVIAHSVSFLWHEVRFTLPMLLEANAASTEAAATCTKVTRALRSIHHLFASRRYASRALPATCLAHRTAVLASQCSSIASSLSSCSPAVIKAALAALGEASGDLLVALLGYGCTDAALQSAAFAELGKLAASQQMLVNGLSGKGPSFLALALRAIGATLLPLNLEEGRGSDGTAQMAQTARRAAECVASAEARAGNLAAAVLQVLVDSHGSDFTQLEGLVMQLASACADPRWAAAPLFALRMVAALRRVAGASRGVELECGRREEATRLIGKAAEALCSQHLEASGTTAATCESDASVLRKAMPASGTEHARSTSSLLALAGFQKRDSGGQESALLAPASGTSSPGLLQGSAVPASCATCNAAALLCLATGSSPGKGKKAKATKTSQADGSLPILRSWASCSSLESGAEKASVQAGRSARRLYSHLLWRDGESYLCRARTAALESLLSIGRGHPLALVRRQALASLAGACMADPSLLASRCIVEAVASGLQDEAALARLASVDLVLRLSSHGHGEVIEQRLAELRGAVRGRLSDPSPLVRRAAFRAACQWLEEGVEAPSHCLQEAGNLLRRLRSEQPTIRSFVLGVLARVVFDGLSKTGKDRLESLQALLAQSGAGGTGLRDVIAAHCRAMDASKDVQDAPAATTSVMAEVVSCAFAVLPAKPEKLEKHHAQLLTILEQVGMERPAAFQSSLALLQRWLDVDNQCQDTGDAGPSSPELDLPICACNILAQVLPHWAEHTSTLSKQSQARKLMAQLAALMEEARVPLGDLGLLARAVVRCLAVLVPLWPPAGQMLVGHFGRSVRILAEVVQQCGPVPNGRICRHAWIVGSVVEFLDQGSELLSTEGGCKLAFESAVLLLSDCCLRGPLAGQPAIVTALGFALRRCPSLLREEALRGAGGFGGPGPLEVLRHGLKQAEGNFGTNLRARTAETFAGLAAHFQEVAQANSASCSDMDAVSEASIAAQSLAGLQKEVMQILHSTDSISTLQALRGLNSLCDLGVVHPASTLPSLISASLVGNPSAAPHTRGLLLRLVEATPPLLVQKCGHGLRAAAEQLALQLGSSGSVHQDAWRFASVCDAYGTFLSDGKQMRDQFLTALMTEMISTGIDAGDLSQSQVLLRVQLALGLLVRLPISRETELARIFECTIQFLMLKVMPFLADAAAEPEERQVGEEDSMGPSFALVAVATVLHKLSMHWLSLVGSEFAKHMQAFAACPNSDRPSATLDLPLPPGFARKEPPDFSETFQQLKDSGENGNLSVLLSSEIPADSPLLAGKVTRATAAAVRSRGRKRGGDEAEAQADKAQDAAGAEGSGSKRLRKAKRALEGASKKANADNTMQKRQCASEAKNEKSKGK</sequence>
<feature type="compositionally biased region" description="Basic residues" evidence="2">
    <location>
        <begin position="18"/>
        <end position="27"/>
    </location>
</feature>
<feature type="compositionally biased region" description="Basic and acidic residues" evidence="2">
    <location>
        <begin position="38"/>
        <end position="58"/>
    </location>
</feature>
<dbReference type="Proteomes" id="UP000186817">
    <property type="component" value="Unassembled WGS sequence"/>
</dbReference>
<reference evidence="4 5" key="1">
    <citation type="submission" date="2016-02" db="EMBL/GenBank/DDBJ databases">
        <title>Genome analysis of coral dinoflagellate symbionts highlights evolutionary adaptations to a symbiotic lifestyle.</title>
        <authorList>
            <person name="Aranda M."/>
            <person name="Li Y."/>
            <person name="Liew Y.J."/>
            <person name="Baumgarten S."/>
            <person name="Simakov O."/>
            <person name="Wilson M."/>
            <person name="Piel J."/>
            <person name="Ashoor H."/>
            <person name="Bougouffa S."/>
            <person name="Bajic V.B."/>
            <person name="Ryu T."/>
            <person name="Ravasi T."/>
            <person name="Bayer T."/>
            <person name="Micklem G."/>
            <person name="Kim H."/>
            <person name="Bhak J."/>
            <person name="Lajeunesse T.C."/>
            <person name="Voolstra C.R."/>
        </authorList>
    </citation>
    <scope>NUCLEOTIDE SEQUENCE [LARGE SCALE GENOMIC DNA]</scope>
    <source>
        <strain evidence="4 5">CCMP2467</strain>
    </source>
</reference>
<comment type="similarity">
    <text evidence="1">Belongs to the SCC2/Nipped-B family.</text>
</comment>
<evidence type="ECO:0000313" key="5">
    <source>
        <dbReference type="Proteomes" id="UP000186817"/>
    </source>
</evidence>
<feature type="region of interest" description="Disordered" evidence="2">
    <location>
        <begin position="1"/>
        <end position="63"/>
    </location>
</feature>
<dbReference type="OrthoDB" id="429150at2759"/>
<dbReference type="EMBL" id="LSRX01000950">
    <property type="protein sequence ID" value="OLP85898.1"/>
    <property type="molecule type" value="Genomic_DNA"/>
</dbReference>
<evidence type="ECO:0000313" key="4">
    <source>
        <dbReference type="EMBL" id="OLP85898.1"/>
    </source>
</evidence>
<feature type="region of interest" description="Disordered" evidence="2">
    <location>
        <begin position="1480"/>
        <end position="1551"/>
    </location>
</feature>
<evidence type="ECO:0000256" key="2">
    <source>
        <dbReference type="SAM" id="MobiDB-lite"/>
    </source>
</evidence>
<evidence type="ECO:0000259" key="3">
    <source>
        <dbReference type="Pfam" id="PF12830"/>
    </source>
</evidence>
<feature type="domain" description="Sister chromatid cohesion C-terminal" evidence="3">
    <location>
        <begin position="1170"/>
        <end position="1301"/>
    </location>
</feature>
<proteinExistence type="inferred from homology"/>
<organism evidence="4 5">
    <name type="scientific">Symbiodinium microadriaticum</name>
    <name type="common">Dinoflagellate</name>
    <name type="synonym">Zooxanthella microadriatica</name>
    <dbReference type="NCBI Taxonomy" id="2951"/>
    <lineage>
        <taxon>Eukaryota</taxon>
        <taxon>Sar</taxon>
        <taxon>Alveolata</taxon>
        <taxon>Dinophyceae</taxon>
        <taxon>Suessiales</taxon>
        <taxon>Symbiodiniaceae</taxon>
        <taxon>Symbiodinium</taxon>
    </lineage>
</organism>
<keyword evidence="5" id="KW-1185">Reference proteome</keyword>
<feature type="compositionally biased region" description="Basic and acidic residues" evidence="2">
    <location>
        <begin position="1519"/>
        <end position="1529"/>
    </location>
</feature>
<dbReference type="InterPro" id="IPR024986">
    <property type="entry name" value="Nipped-B_C"/>
</dbReference>
<gene>
    <name evidence="4" type="ORF">AK812_SmicGene33078</name>
</gene>
<feature type="compositionally biased region" description="Basic and acidic residues" evidence="2">
    <location>
        <begin position="1488"/>
        <end position="1501"/>
    </location>
</feature>
<protein>
    <recommendedName>
        <fullName evidence="3">Sister chromatid cohesion C-terminal domain-containing protein</fullName>
    </recommendedName>
</protein>
<dbReference type="Pfam" id="PF12765">
    <property type="entry name" value="Cohesin_HEAT"/>
    <property type="match status" value="2"/>
</dbReference>
<dbReference type="InterPro" id="IPR011989">
    <property type="entry name" value="ARM-like"/>
</dbReference>
<dbReference type="InterPro" id="IPR026003">
    <property type="entry name" value="Cohesin_HEAT"/>
</dbReference>